<dbReference type="SUPFAM" id="SSF51182">
    <property type="entry name" value="RmlC-like cupins"/>
    <property type="match status" value="1"/>
</dbReference>
<evidence type="ECO:0000313" key="2">
    <source>
        <dbReference type="EMBL" id="GGD60771.1"/>
    </source>
</evidence>
<dbReference type="InterPro" id="IPR011051">
    <property type="entry name" value="RmlC_Cupin_sf"/>
</dbReference>
<dbReference type="Gene3D" id="2.60.120.10">
    <property type="entry name" value="Jelly Rolls"/>
    <property type="match status" value="1"/>
</dbReference>
<dbReference type="Pfam" id="PF07883">
    <property type="entry name" value="Cupin_2"/>
    <property type="match status" value="1"/>
</dbReference>
<evidence type="ECO:0000259" key="1">
    <source>
        <dbReference type="Pfam" id="PF07883"/>
    </source>
</evidence>
<evidence type="ECO:0000313" key="3">
    <source>
        <dbReference type="Proteomes" id="UP000612456"/>
    </source>
</evidence>
<dbReference type="PANTHER" id="PTHR36440">
    <property type="entry name" value="PUTATIVE (AFU_ORTHOLOGUE AFUA_8G07350)-RELATED"/>
    <property type="match status" value="1"/>
</dbReference>
<dbReference type="RefSeq" id="WP_229750164.1">
    <property type="nucleotide sequence ID" value="NZ_BMHP01000001.1"/>
</dbReference>
<name>A0A916YTP5_9BACL</name>
<comment type="caution">
    <text evidence="2">The sequence shown here is derived from an EMBL/GenBank/DDBJ whole genome shotgun (WGS) entry which is preliminary data.</text>
</comment>
<reference evidence="2" key="2">
    <citation type="submission" date="2020-09" db="EMBL/GenBank/DDBJ databases">
        <authorList>
            <person name="Sun Q."/>
            <person name="Zhou Y."/>
        </authorList>
    </citation>
    <scope>NUCLEOTIDE SEQUENCE</scope>
    <source>
        <strain evidence="2">CGMCC 1.15178</strain>
    </source>
</reference>
<dbReference type="InterPro" id="IPR013096">
    <property type="entry name" value="Cupin_2"/>
</dbReference>
<dbReference type="AlphaFoldDB" id="A0A916YTP5"/>
<accession>A0A916YTP5</accession>
<protein>
    <recommendedName>
        <fullName evidence="1">Cupin type-2 domain-containing protein</fullName>
    </recommendedName>
</protein>
<reference evidence="2" key="1">
    <citation type="journal article" date="2014" name="Int. J. Syst. Evol. Microbiol.">
        <title>Complete genome sequence of Corynebacterium casei LMG S-19264T (=DSM 44701T), isolated from a smear-ripened cheese.</title>
        <authorList>
            <consortium name="US DOE Joint Genome Institute (JGI-PGF)"/>
            <person name="Walter F."/>
            <person name="Albersmeier A."/>
            <person name="Kalinowski J."/>
            <person name="Ruckert C."/>
        </authorList>
    </citation>
    <scope>NUCLEOTIDE SEQUENCE</scope>
    <source>
        <strain evidence="2">CGMCC 1.15178</strain>
    </source>
</reference>
<keyword evidence="3" id="KW-1185">Reference proteome</keyword>
<proteinExistence type="predicted"/>
<gene>
    <name evidence="2" type="ORF">GCM10010911_18270</name>
</gene>
<sequence length="174" mass="19484">MKPSHMNRVLLYPDGQTVTCLEGDEQGEYLLVEHRIYKNGAINGPHWHPVLTETFSVLQGTMQFKIDDKETMAGPGSTVVVSPKQVHQFWKVGGDPLVMLHEIRPPGNHWKMFELLCKLECEEKINRKGIPRNPLWLGALWGAMDGYIVGPPKFAQTIVLGGLARLAALFGNKI</sequence>
<dbReference type="PANTHER" id="PTHR36440:SF1">
    <property type="entry name" value="PUTATIVE (AFU_ORTHOLOGUE AFUA_8G07350)-RELATED"/>
    <property type="match status" value="1"/>
</dbReference>
<dbReference type="EMBL" id="BMHP01000001">
    <property type="protein sequence ID" value="GGD60771.1"/>
    <property type="molecule type" value="Genomic_DNA"/>
</dbReference>
<dbReference type="Proteomes" id="UP000612456">
    <property type="component" value="Unassembled WGS sequence"/>
</dbReference>
<feature type="domain" description="Cupin type-2" evidence="1">
    <location>
        <begin position="37"/>
        <end position="100"/>
    </location>
</feature>
<dbReference type="InterPro" id="IPR053146">
    <property type="entry name" value="QDO-like"/>
</dbReference>
<dbReference type="InterPro" id="IPR014710">
    <property type="entry name" value="RmlC-like_jellyroll"/>
</dbReference>
<organism evidence="2 3">
    <name type="scientific">Paenibacillus nasutitermitis</name>
    <dbReference type="NCBI Taxonomy" id="1652958"/>
    <lineage>
        <taxon>Bacteria</taxon>
        <taxon>Bacillati</taxon>
        <taxon>Bacillota</taxon>
        <taxon>Bacilli</taxon>
        <taxon>Bacillales</taxon>
        <taxon>Paenibacillaceae</taxon>
        <taxon>Paenibacillus</taxon>
    </lineage>
</organism>